<name>A0A917WW39_9ACTN</name>
<proteinExistence type="predicted"/>
<reference evidence="1" key="2">
    <citation type="submission" date="2020-09" db="EMBL/GenBank/DDBJ databases">
        <authorList>
            <person name="Sun Q."/>
            <person name="Zhou Y."/>
        </authorList>
    </citation>
    <scope>NUCLEOTIDE SEQUENCE</scope>
    <source>
        <strain evidence="1">CGMCC 4.7312</strain>
    </source>
</reference>
<keyword evidence="2" id="KW-1185">Reference proteome</keyword>
<reference evidence="1" key="1">
    <citation type="journal article" date="2014" name="Int. J. Syst. Evol. Microbiol.">
        <title>Complete genome sequence of Corynebacterium casei LMG S-19264T (=DSM 44701T), isolated from a smear-ripened cheese.</title>
        <authorList>
            <consortium name="US DOE Joint Genome Institute (JGI-PGF)"/>
            <person name="Walter F."/>
            <person name="Albersmeier A."/>
            <person name="Kalinowski J."/>
            <person name="Ruckert C."/>
        </authorList>
    </citation>
    <scope>NUCLEOTIDE SEQUENCE</scope>
    <source>
        <strain evidence="1">CGMCC 4.7312</strain>
    </source>
</reference>
<accession>A0A917WW39</accession>
<sequence length="70" mass="7067">MLLGPGLPLEDLADVPVRGVQDLHCADLSFAAAGLRCAALLALTGPDLSFAAAGLRCAALLALTMPNPLL</sequence>
<dbReference type="EMBL" id="BMNB01000007">
    <property type="protein sequence ID" value="GGM35163.1"/>
    <property type="molecule type" value="Genomic_DNA"/>
</dbReference>
<protein>
    <submittedName>
        <fullName evidence="1">Uncharacterized protein</fullName>
    </submittedName>
</protein>
<evidence type="ECO:0000313" key="1">
    <source>
        <dbReference type="EMBL" id="GGM35163.1"/>
    </source>
</evidence>
<dbReference type="Proteomes" id="UP000608890">
    <property type="component" value="Unassembled WGS sequence"/>
</dbReference>
<dbReference type="AlphaFoldDB" id="A0A917WW39"/>
<gene>
    <name evidence="1" type="ORF">GCM10011608_19730</name>
</gene>
<comment type="caution">
    <text evidence="1">The sequence shown here is derived from an EMBL/GenBank/DDBJ whole genome shotgun (WGS) entry which is preliminary data.</text>
</comment>
<evidence type="ECO:0000313" key="2">
    <source>
        <dbReference type="Proteomes" id="UP000608890"/>
    </source>
</evidence>
<organism evidence="1 2">
    <name type="scientific">Micromonospora sonchi</name>
    <dbReference type="NCBI Taxonomy" id="1763543"/>
    <lineage>
        <taxon>Bacteria</taxon>
        <taxon>Bacillati</taxon>
        <taxon>Actinomycetota</taxon>
        <taxon>Actinomycetes</taxon>
        <taxon>Micromonosporales</taxon>
        <taxon>Micromonosporaceae</taxon>
        <taxon>Micromonospora</taxon>
    </lineage>
</organism>